<dbReference type="InterPro" id="IPR010065">
    <property type="entry name" value="AA_ABC_transptr_permease_3TM"/>
</dbReference>
<feature type="transmembrane region" description="Helical" evidence="8">
    <location>
        <begin position="89"/>
        <end position="109"/>
    </location>
</feature>
<evidence type="ECO:0000256" key="1">
    <source>
        <dbReference type="ARBA" id="ARBA00004429"/>
    </source>
</evidence>
<evidence type="ECO:0000256" key="8">
    <source>
        <dbReference type="RuleBase" id="RU363032"/>
    </source>
</evidence>
<keyword evidence="4" id="KW-1003">Cell membrane</keyword>
<sequence>MDYQFDFSFLATSWGDILSGVGLTIRMSVLSIALGFAAGAVFAITRVYGRPWAQKTVAWYVDLIRNTPLVIQAFWLFFGLAALHVRVPALTAAVFALVVNVAAYTTEIIRAGIESIPKGQLEAAECLGLKRWRVIWHVILPQAVEKMYPSLISQFVLMMLATSIMSQISAEELTAIGYRIQSETFRGFEIYIVIAVVYLILSWLLRLTMEQGARIAFPRRRRLAAQK</sequence>
<dbReference type="GO" id="GO:0006865">
    <property type="term" value="P:amino acid transport"/>
    <property type="evidence" value="ECO:0007669"/>
    <property type="project" value="TreeGrafter"/>
</dbReference>
<dbReference type="InterPro" id="IPR035906">
    <property type="entry name" value="MetI-like_sf"/>
</dbReference>
<keyword evidence="6 8" id="KW-1133">Transmembrane helix</keyword>
<evidence type="ECO:0000256" key="6">
    <source>
        <dbReference type="ARBA" id="ARBA00022989"/>
    </source>
</evidence>
<accession>A0A3A3G7A3</accession>
<evidence type="ECO:0000256" key="3">
    <source>
        <dbReference type="ARBA" id="ARBA00022448"/>
    </source>
</evidence>
<evidence type="ECO:0000256" key="2">
    <source>
        <dbReference type="ARBA" id="ARBA00010072"/>
    </source>
</evidence>
<dbReference type="OrthoDB" id="6580405at2"/>
<dbReference type="AlphaFoldDB" id="A0A3A3G7A3"/>
<comment type="subcellular location">
    <subcellularLocation>
        <location evidence="1">Cell inner membrane</location>
        <topology evidence="1">Multi-pass membrane protein</topology>
    </subcellularLocation>
    <subcellularLocation>
        <location evidence="8">Cell membrane</location>
        <topology evidence="8">Multi-pass membrane protein</topology>
    </subcellularLocation>
</comment>
<dbReference type="RefSeq" id="WP_119785933.1">
    <property type="nucleotide sequence ID" value="NZ_QYUQ01000002.1"/>
</dbReference>
<dbReference type="InterPro" id="IPR043429">
    <property type="entry name" value="ArtM/GltK/GlnP/TcyL/YhdX-like"/>
</dbReference>
<gene>
    <name evidence="10" type="ORF">D3878_13290</name>
</gene>
<keyword evidence="3 8" id="KW-0813">Transport</keyword>
<proteinExistence type="inferred from homology"/>
<dbReference type="Proteomes" id="UP000266327">
    <property type="component" value="Unassembled WGS sequence"/>
</dbReference>
<feature type="transmembrane region" description="Helical" evidence="8">
    <location>
        <begin position="20"/>
        <end position="45"/>
    </location>
</feature>
<feature type="transmembrane region" description="Helical" evidence="8">
    <location>
        <begin position="57"/>
        <end position="83"/>
    </location>
</feature>
<name>A0A3A3G7A3_9BURK</name>
<dbReference type="PANTHER" id="PTHR30614:SF35">
    <property type="entry name" value="ABC TRANSPORTER PERMEASE PROTEIN"/>
    <property type="match status" value="1"/>
</dbReference>
<feature type="domain" description="ABC transmembrane type-1" evidence="9">
    <location>
        <begin position="21"/>
        <end position="209"/>
    </location>
</feature>
<dbReference type="GO" id="GO:0043190">
    <property type="term" value="C:ATP-binding cassette (ABC) transporter complex"/>
    <property type="evidence" value="ECO:0007669"/>
    <property type="project" value="InterPro"/>
</dbReference>
<evidence type="ECO:0000259" key="9">
    <source>
        <dbReference type="PROSITE" id="PS50928"/>
    </source>
</evidence>
<comment type="similarity">
    <text evidence="2">Belongs to the binding-protein-dependent transport system permease family. HisMQ subfamily.</text>
</comment>
<keyword evidence="7 8" id="KW-0472">Membrane</keyword>
<dbReference type="SUPFAM" id="SSF161098">
    <property type="entry name" value="MetI-like"/>
    <property type="match status" value="1"/>
</dbReference>
<reference evidence="11" key="1">
    <citation type="submission" date="2018-09" db="EMBL/GenBank/DDBJ databases">
        <authorList>
            <person name="Zhu H."/>
        </authorList>
    </citation>
    <scope>NUCLEOTIDE SEQUENCE [LARGE SCALE GENOMIC DNA]</scope>
    <source>
        <strain evidence="11">K1S02-23</strain>
    </source>
</reference>
<dbReference type="PROSITE" id="PS50928">
    <property type="entry name" value="ABC_TM1"/>
    <property type="match status" value="1"/>
</dbReference>
<feature type="transmembrane region" description="Helical" evidence="8">
    <location>
        <begin position="151"/>
        <end position="170"/>
    </location>
</feature>
<evidence type="ECO:0000256" key="7">
    <source>
        <dbReference type="ARBA" id="ARBA00023136"/>
    </source>
</evidence>
<feature type="transmembrane region" description="Helical" evidence="8">
    <location>
        <begin position="190"/>
        <end position="209"/>
    </location>
</feature>
<dbReference type="EMBL" id="QYUQ01000002">
    <property type="protein sequence ID" value="RJG02432.1"/>
    <property type="molecule type" value="Genomic_DNA"/>
</dbReference>
<dbReference type="InterPro" id="IPR000515">
    <property type="entry name" value="MetI-like"/>
</dbReference>
<evidence type="ECO:0000256" key="5">
    <source>
        <dbReference type="ARBA" id="ARBA00022692"/>
    </source>
</evidence>
<dbReference type="NCBIfam" id="TIGR01726">
    <property type="entry name" value="HEQRo_perm_3TM"/>
    <property type="match status" value="1"/>
</dbReference>
<comment type="caution">
    <text evidence="10">The sequence shown here is derived from an EMBL/GenBank/DDBJ whole genome shotgun (WGS) entry which is preliminary data.</text>
</comment>
<evidence type="ECO:0000313" key="10">
    <source>
        <dbReference type="EMBL" id="RJG02432.1"/>
    </source>
</evidence>
<evidence type="ECO:0000313" key="11">
    <source>
        <dbReference type="Proteomes" id="UP000266327"/>
    </source>
</evidence>
<dbReference type="Pfam" id="PF00528">
    <property type="entry name" value="BPD_transp_1"/>
    <property type="match status" value="1"/>
</dbReference>
<organism evidence="10 11">
    <name type="scientific">Noviherbaspirillum sedimenti</name>
    <dbReference type="NCBI Taxonomy" id="2320865"/>
    <lineage>
        <taxon>Bacteria</taxon>
        <taxon>Pseudomonadati</taxon>
        <taxon>Pseudomonadota</taxon>
        <taxon>Betaproteobacteria</taxon>
        <taxon>Burkholderiales</taxon>
        <taxon>Oxalobacteraceae</taxon>
        <taxon>Noviherbaspirillum</taxon>
    </lineage>
</organism>
<dbReference type="PANTHER" id="PTHR30614">
    <property type="entry name" value="MEMBRANE COMPONENT OF AMINO ACID ABC TRANSPORTER"/>
    <property type="match status" value="1"/>
</dbReference>
<dbReference type="Gene3D" id="1.10.3720.10">
    <property type="entry name" value="MetI-like"/>
    <property type="match status" value="1"/>
</dbReference>
<keyword evidence="5 8" id="KW-0812">Transmembrane</keyword>
<dbReference type="GO" id="GO:0022857">
    <property type="term" value="F:transmembrane transporter activity"/>
    <property type="evidence" value="ECO:0007669"/>
    <property type="project" value="InterPro"/>
</dbReference>
<protein>
    <submittedName>
        <fullName evidence="10">Amino acid ABC transporter permease</fullName>
    </submittedName>
</protein>
<keyword evidence="11" id="KW-1185">Reference proteome</keyword>
<dbReference type="CDD" id="cd06261">
    <property type="entry name" value="TM_PBP2"/>
    <property type="match status" value="1"/>
</dbReference>
<evidence type="ECO:0000256" key="4">
    <source>
        <dbReference type="ARBA" id="ARBA00022475"/>
    </source>
</evidence>